<accession>R7VHG3</accession>
<evidence type="ECO:0000313" key="13">
    <source>
        <dbReference type="EnsemblMetazoa" id="CapteP166700"/>
    </source>
</evidence>
<dbReference type="GO" id="GO:0005509">
    <property type="term" value="F:calcium ion binding"/>
    <property type="evidence" value="ECO:0007669"/>
    <property type="project" value="InterPro"/>
</dbReference>
<keyword evidence="6" id="KW-0325">Glycoprotein</keyword>
<dbReference type="OrthoDB" id="8875634at2759"/>
<reference evidence="14" key="1">
    <citation type="submission" date="2012-12" db="EMBL/GenBank/DDBJ databases">
        <authorList>
            <person name="Hellsten U."/>
            <person name="Grimwood J."/>
            <person name="Chapman J.A."/>
            <person name="Shapiro H."/>
            <person name="Aerts A."/>
            <person name="Otillar R.P."/>
            <person name="Terry A.Y."/>
            <person name="Boore J.L."/>
            <person name="Simakov O."/>
            <person name="Marletaz F."/>
            <person name="Cho S.-J."/>
            <person name="Edsinger-Gonzales E."/>
            <person name="Havlak P."/>
            <person name="Kuo D.-H."/>
            <person name="Larsson T."/>
            <person name="Lv J."/>
            <person name="Arendt D."/>
            <person name="Savage R."/>
            <person name="Osoegawa K."/>
            <person name="de Jong P."/>
            <person name="Lindberg D.R."/>
            <person name="Seaver E.C."/>
            <person name="Weisblat D.A."/>
            <person name="Putnam N.H."/>
            <person name="Grigoriev I.V."/>
            <person name="Rokhsar D.S."/>
        </authorList>
    </citation>
    <scope>NUCLEOTIDE SEQUENCE</scope>
    <source>
        <strain evidence="14">I ESC-2004</strain>
    </source>
</reference>
<keyword evidence="5 7" id="KW-1015">Disulfide bond</keyword>
<keyword evidence="3" id="KW-0677">Repeat</keyword>
<evidence type="ECO:0000259" key="10">
    <source>
        <dbReference type="PROSITE" id="PS50222"/>
    </source>
</evidence>
<evidence type="ECO:0000313" key="12">
    <source>
        <dbReference type="EMBL" id="ELU18273.1"/>
    </source>
</evidence>
<feature type="chain" id="PRO_5008789062" description="Thyroglobulin type-1 domain-containing protein" evidence="9">
    <location>
        <begin position="20"/>
        <end position="420"/>
    </location>
</feature>
<evidence type="ECO:0000256" key="9">
    <source>
        <dbReference type="SAM" id="SignalP"/>
    </source>
</evidence>
<keyword evidence="14" id="KW-1185">Reference proteome</keyword>
<evidence type="ECO:0008006" key="15">
    <source>
        <dbReference type="Google" id="ProtNLM"/>
    </source>
</evidence>
<keyword evidence="2" id="KW-0964">Secreted</keyword>
<dbReference type="InterPro" id="IPR018247">
    <property type="entry name" value="EF_Hand_1_Ca_BS"/>
</dbReference>
<feature type="domain" description="EF-hand" evidence="10">
    <location>
        <begin position="302"/>
        <end position="337"/>
    </location>
</feature>
<dbReference type="PROSITE" id="PS50222">
    <property type="entry name" value="EF_HAND_2"/>
    <property type="match status" value="1"/>
</dbReference>
<dbReference type="InterPro" id="IPR000716">
    <property type="entry name" value="Thyroglobulin_1"/>
</dbReference>
<organism evidence="12">
    <name type="scientific">Capitella teleta</name>
    <name type="common">Polychaete worm</name>
    <dbReference type="NCBI Taxonomy" id="283909"/>
    <lineage>
        <taxon>Eukaryota</taxon>
        <taxon>Metazoa</taxon>
        <taxon>Spiralia</taxon>
        <taxon>Lophotrochozoa</taxon>
        <taxon>Annelida</taxon>
        <taxon>Polychaeta</taxon>
        <taxon>Sedentaria</taxon>
        <taxon>Scolecida</taxon>
        <taxon>Capitellidae</taxon>
        <taxon>Capitella</taxon>
    </lineage>
</organism>
<dbReference type="Proteomes" id="UP000014760">
    <property type="component" value="Unassembled WGS sequence"/>
</dbReference>
<evidence type="ECO:0000256" key="7">
    <source>
        <dbReference type="PROSITE-ProRule" id="PRU00500"/>
    </source>
</evidence>
<dbReference type="CDD" id="cd00191">
    <property type="entry name" value="TY"/>
    <property type="match status" value="1"/>
</dbReference>
<dbReference type="EnsemblMetazoa" id="CapteT166700">
    <property type="protein sequence ID" value="CapteP166700"/>
    <property type="gene ID" value="CapteG166700"/>
</dbReference>
<protein>
    <recommendedName>
        <fullName evidence="15">Thyroglobulin type-1 domain-containing protein</fullName>
    </recommendedName>
</protein>
<comment type="caution">
    <text evidence="7">Lacks conserved residue(s) required for the propagation of feature annotation.</text>
</comment>
<dbReference type="InterPro" id="IPR019577">
    <property type="entry name" value="SPARC/Testican_Ca-bd-dom"/>
</dbReference>
<feature type="region of interest" description="Disordered" evidence="8">
    <location>
        <begin position="169"/>
        <end position="212"/>
    </location>
</feature>
<keyword evidence="4" id="KW-0106">Calcium</keyword>
<dbReference type="PANTHER" id="PTHR12352:SF3">
    <property type="entry name" value="NIDOGEN-2"/>
    <property type="match status" value="1"/>
</dbReference>
<dbReference type="EMBL" id="AMQN01003835">
    <property type="status" value="NOT_ANNOTATED_CDS"/>
    <property type="molecule type" value="Genomic_DNA"/>
</dbReference>
<feature type="region of interest" description="Disordered" evidence="8">
    <location>
        <begin position="20"/>
        <end position="53"/>
    </location>
</feature>
<evidence type="ECO:0000259" key="11">
    <source>
        <dbReference type="PROSITE" id="PS51162"/>
    </source>
</evidence>
<name>R7VHG3_CAPTE</name>
<dbReference type="InterPro" id="IPR011992">
    <property type="entry name" value="EF-hand-dom_pair"/>
</dbReference>
<comment type="subcellular location">
    <subcellularLocation>
        <location evidence="1">Secreted</location>
    </subcellularLocation>
</comment>
<dbReference type="SMART" id="SM00211">
    <property type="entry name" value="TY"/>
    <property type="match status" value="1"/>
</dbReference>
<dbReference type="EMBL" id="KB292015">
    <property type="protein sequence ID" value="ELU18273.1"/>
    <property type="molecule type" value="Genomic_DNA"/>
</dbReference>
<reference evidence="12 14" key="2">
    <citation type="journal article" date="2013" name="Nature">
        <title>Insights into bilaterian evolution from three spiralian genomes.</title>
        <authorList>
            <person name="Simakov O."/>
            <person name="Marletaz F."/>
            <person name="Cho S.J."/>
            <person name="Edsinger-Gonzales E."/>
            <person name="Havlak P."/>
            <person name="Hellsten U."/>
            <person name="Kuo D.H."/>
            <person name="Larsson T."/>
            <person name="Lv J."/>
            <person name="Arendt D."/>
            <person name="Savage R."/>
            <person name="Osoegawa K."/>
            <person name="de Jong P."/>
            <person name="Grimwood J."/>
            <person name="Chapman J.A."/>
            <person name="Shapiro H."/>
            <person name="Aerts A."/>
            <person name="Otillar R.P."/>
            <person name="Terry A.Y."/>
            <person name="Boore J.L."/>
            <person name="Grigoriev I.V."/>
            <person name="Lindberg D.R."/>
            <person name="Seaver E.C."/>
            <person name="Weisblat D.A."/>
            <person name="Putnam N.H."/>
            <person name="Rokhsar D.S."/>
        </authorList>
    </citation>
    <scope>NUCLEOTIDE SEQUENCE</scope>
    <source>
        <strain evidence="12 14">I ESC-2004</strain>
    </source>
</reference>
<evidence type="ECO:0000256" key="2">
    <source>
        <dbReference type="ARBA" id="ARBA00022525"/>
    </source>
</evidence>
<feature type="disulfide bond" evidence="7">
    <location>
        <begin position="379"/>
        <end position="386"/>
    </location>
</feature>
<dbReference type="Gene3D" id="1.10.238.10">
    <property type="entry name" value="EF-hand"/>
    <property type="match status" value="1"/>
</dbReference>
<feature type="compositionally biased region" description="Basic and acidic residues" evidence="8">
    <location>
        <begin position="177"/>
        <end position="187"/>
    </location>
</feature>
<evidence type="ECO:0000256" key="4">
    <source>
        <dbReference type="ARBA" id="ARBA00022837"/>
    </source>
</evidence>
<dbReference type="SUPFAM" id="SSF47473">
    <property type="entry name" value="EF-hand"/>
    <property type="match status" value="1"/>
</dbReference>
<feature type="domain" description="Thyroglobulin type-1" evidence="11">
    <location>
        <begin position="335"/>
        <end position="407"/>
    </location>
</feature>
<dbReference type="Pfam" id="PF00086">
    <property type="entry name" value="Thyroglobulin_1"/>
    <property type="match status" value="1"/>
</dbReference>
<proteinExistence type="predicted"/>
<dbReference type="InterPro" id="IPR051950">
    <property type="entry name" value="Dev_reg/Prot_inhib"/>
</dbReference>
<evidence type="ECO:0000256" key="5">
    <source>
        <dbReference type="ARBA" id="ARBA00023157"/>
    </source>
</evidence>
<dbReference type="GO" id="GO:0005615">
    <property type="term" value="C:extracellular space"/>
    <property type="evidence" value="ECO:0007669"/>
    <property type="project" value="TreeGrafter"/>
</dbReference>
<dbReference type="PROSITE" id="PS51162">
    <property type="entry name" value="THYROGLOBULIN_1_2"/>
    <property type="match status" value="1"/>
</dbReference>
<dbReference type="HOGENOM" id="CLU_654249_0_0_1"/>
<dbReference type="AlphaFoldDB" id="R7VHG3"/>
<dbReference type="PANTHER" id="PTHR12352">
    <property type="entry name" value="SECRETED MODULAR CALCIUM-BINDING PROTEIN"/>
    <property type="match status" value="1"/>
</dbReference>
<sequence>MRLLSLLLLLVALVVAADAKRHRHRDDQKSGDKLDKHVNAPPGNGPKAKSDKHISKMLTKKAKHLSKKLWNKLKSDYKKTEELHEMALCDEMNCHSKKQICLIHIQTGRPECVSKRALKQRKKYKSQYKKWKNTDWEVEDESDEASMEDKIQAMKEDAEKYIEKHGVMMKRKMQKMYKKEQRKESRKERKSPKKHSAATETPPGADSTISPVAGWTSYTEDCNPKELMKVGQDLLIEFKKQQDDANEVSETTHQIEKRNSKKKELREDDACVCKGPISWQLMQMDVNADGFIESEELVKIQKESTCFTQFIASCDADGDGHLSEKEWCCCFAEITPPCLSALQVVPTPQVDNSEDSKQFMLGAYVPQCDVDGFYNSVQCHPSVGSCWCVDRSGNAILGTETRGEIHCSEHEVIPSENNEA</sequence>
<dbReference type="InterPro" id="IPR002048">
    <property type="entry name" value="EF_hand_dom"/>
</dbReference>
<evidence type="ECO:0000313" key="14">
    <source>
        <dbReference type="Proteomes" id="UP000014760"/>
    </source>
</evidence>
<dbReference type="STRING" id="283909.R7VHG3"/>
<gene>
    <name evidence="12" type="ORF">CAPTEDRAFT_166700</name>
</gene>
<reference evidence="13" key="3">
    <citation type="submission" date="2015-06" db="UniProtKB">
        <authorList>
            <consortium name="EnsemblMetazoa"/>
        </authorList>
    </citation>
    <scope>IDENTIFICATION</scope>
</reference>
<dbReference type="Pfam" id="PF10591">
    <property type="entry name" value="SPARC_Ca_bdg"/>
    <property type="match status" value="1"/>
</dbReference>
<dbReference type="PROSITE" id="PS00484">
    <property type="entry name" value="THYROGLOBULIN_1_1"/>
    <property type="match status" value="1"/>
</dbReference>
<dbReference type="SUPFAM" id="SSF57610">
    <property type="entry name" value="Thyroglobulin type-1 domain"/>
    <property type="match status" value="1"/>
</dbReference>
<dbReference type="OMA" id="SKSAMWE"/>
<evidence type="ECO:0000256" key="6">
    <source>
        <dbReference type="ARBA" id="ARBA00023180"/>
    </source>
</evidence>
<dbReference type="InterPro" id="IPR036857">
    <property type="entry name" value="Thyroglobulin_1_sf"/>
</dbReference>
<dbReference type="PROSITE" id="PS00018">
    <property type="entry name" value="EF_HAND_1"/>
    <property type="match status" value="1"/>
</dbReference>
<dbReference type="Gene3D" id="4.10.800.10">
    <property type="entry name" value="Thyroglobulin type-1"/>
    <property type="match status" value="1"/>
</dbReference>
<feature type="signal peptide" evidence="9">
    <location>
        <begin position="1"/>
        <end position="19"/>
    </location>
</feature>
<evidence type="ECO:0000256" key="1">
    <source>
        <dbReference type="ARBA" id="ARBA00004613"/>
    </source>
</evidence>
<evidence type="ECO:0000256" key="8">
    <source>
        <dbReference type="SAM" id="MobiDB-lite"/>
    </source>
</evidence>
<keyword evidence="9" id="KW-0732">Signal</keyword>
<feature type="compositionally biased region" description="Basic and acidic residues" evidence="8">
    <location>
        <begin position="25"/>
        <end position="38"/>
    </location>
</feature>
<evidence type="ECO:0000256" key="3">
    <source>
        <dbReference type="ARBA" id="ARBA00022737"/>
    </source>
</evidence>